<dbReference type="InterPro" id="IPR008921">
    <property type="entry name" value="DNA_pol3_clamp-load_cplx_C"/>
</dbReference>
<dbReference type="Gene3D" id="1.10.8.60">
    <property type="match status" value="1"/>
</dbReference>
<accession>A0ABT1NKF3</accession>
<keyword evidence="4 13" id="KW-0548">Nucleotidyltransferase</keyword>
<evidence type="ECO:0000313" key="13">
    <source>
        <dbReference type="EMBL" id="MCQ1531745.1"/>
    </source>
</evidence>
<dbReference type="InterPro" id="IPR022754">
    <property type="entry name" value="DNA_pol_III_gamma-3"/>
</dbReference>
<comment type="similarity">
    <text evidence="1">Belongs to the DnaX/STICHEL family.</text>
</comment>
<protein>
    <recommendedName>
        <fullName evidence="2">DNA-directed DNA polymerase</fullName>
        <ecNumber evidence="2">2.7.7.7</ecNumber>
    </recommendedName>
</protein>
<dbReference type="InterPro" id="IPR027417">
    <property type="entry name" value="P-loop_NTPase"/>
</dbReference>
<dbReference type="CDD" id="cd18137">
    <property type="entry name" value="HLD_clamp_pol_III_gamma_tau"/>
    <property type="match status" value="1"/>
</dbReference>
<keyword evidence="10" id="KW-0239">DNA-directed DNA polymerase</keyword>
<evidence type="ECO:0000256" key="6">
    <source>
        <dbReference type="ARBA" id="ARBA00022723"/>
    </source>
</evidence>
<dbReference type="PANTHER" id="PTHR11669">
    <property type="entry name" value="REPLICATION FACTOR C / DNA POLYMERASE III GAMMA-TAU SUBUNIT"/>
    <property type="match status" value="1"/>
</dbReference>
<evidence type="ECO:0000256" key="1">
    <source>
        <dbReference type="ARBA" id="ARBA00006360"/>
    </source>
</evidence>
<evidence type="ECO:0000256" key="5">
    <source>
        <dbReference type="ARBA" id="ARBA00022705"/>
    </source>
</evidence>
<dbReference type="Pfam" id="PF13177">
    <property type="entry name" value="DNA_pol3_delta2"/>
    <property type="match status" value="1"/>
</dbReference>
<dbReference type="SUPFAM" id="SSF52540">
    <property type="entry name" value="P-loop containing nucleoside triphosphate hydrolases"/>
    <property type="match status" value="1"/>
</dbReference>
<keyword evidence="5" id="KW-0235">DNA replication</keyword>
<dbReference type="CDD" id="cd00009">
    <property type="entry name" value="AAA"/>
    <property type="match status" value="1"/>
</dbReference>
<evidence type="ECO:0000259" key="12">
    <source>
        <dbReference type="SMART" id="SM00382"/>
    </source>
</evidence>
<keyword evidence="7" id="KW-0547">Nucleotide-binding</keyword>
<dbReference type="PANTHER" id="PTHR11669:SF0">
    <property type="entry name" value="PROTEIN STICHEL-LIKE 2"/>
    <property type="match status" value="1"/>
</dbReference>
<dbReference type="PRINTS" id="PR00300">
    <property type="entry name" value="CLPPROTEASEA"/>
</dbReference>
<evidence type="ECO:0000256" key="9">
    <source>
        <dbReference type="ARBA" id="ARBA00022840"/>
    </source>
</evidence>
<evidence type="ECO:0000313" key="14">
    <source>
        <dbReference type="Proteomes" id="UP001651880"/>
    </source>
</evidence>
<dbReference type="InterPro" id="IPR050238">
    <property type="entry name" value="DNA_Rep/Repair_Clamp_Loader"/>
</dbReference>
<dbReference type="EMBL" id="JAJEKE010000029">
    <property type="protein sequence ID" value="MCQ1531745.1"/>
    <property type="molecule type" value="Genomic_DNA"/>
</dbReference>
<dbReference type="Pfam" id="PF22608">
    <property type="entry name" value="DNAX_ATPase_lid"/>
    <property type="match status" value="1"/>
</dbReference>
<dbReference type="Pfam" id="PF20964">
    <property type="entry name" value="DnaX_C"/>
    <property type="match status" value="1"/>
</dbReference>
<evidence type="ECO:0000256" key="8">
    <source>
        <dbReference type="ARBA" id="ARBA00022833"/>
    </source>
</evidence>
<dbReference type="RefSeq" id="WP_255229310.1">
    <property type="nucleotide sequence ID" value="NZ_JAJEKE010000029.1"/>
</dbReference>
<dbReference type="Pfam" id="PF12169">
    <property type="entry name" value="DNA_pol3_gamma3"/>
    <property type="match status" value="1"/>
</dbReference>
<dbReference type="NCBIfam" id="TIGR02397">
    <property type="entry name" value="dnaX_nterm"/>
    <property type="match status" value="1"/>
</dbReference>
<evidence type="ECO:0000256" key="10">
    <source>
        <dbReference type="ARBA" id="ARBA00022932"/>
    </source>
</evidence>
<keyword evidence="6" id="KW-0479">Metal-binding</keyword>
<organism evidence="13 14">
    <name type="scientific">Lutispora saccharofermentans</name>
    <dbReference type="NCBI Taxonomy" id="3024236"/>
    <lineage>
        <taxon>Bacteria</taxon>
        <taxon>Bacillati</taxon>
        <taxon>Bacillota</taxon>
        <taxon>Clostridia</taxon>
        <taxon>Lutisporales</taxon>
        <taxon>Lutisporaceae</taxon>
        <taxon>Lutispora</taxon>
    </lineage>
</organism>
<proteinExistence type="inferred from homology"/>
<keyword evidence="9" id="KW-0067">ATP-binding</keyword>
<feature type="domain" description="AAA+ ATPase" evidence="12">
    <location>
        <begin position="36"/>
        <end position="178"/>
    </location>
</feature>
<reference evidence="13 14" key="1">
    <citation type="submission" date="2021-10" db="EMBL/GenBank/DDBJ databases">
        <title>Lutispora strain m25 sp. nov., a thermophilic, non-spore-forming bacterium isolated from a lab-scale methanogenic bioreactor digesting anaerobic sludge.</title>
        <authorList>
            <person name="El Houari A."/>
            <person name="Mcdonald J."/>
        </authorList>
    </citation>
    <scope>NUCLEOTIDE SEQUENCE [LARGE SCALE GENOMIC DNA]</scope>
    <source>
        <strain evidence="14">m25</strain>
    </source>
</reference>
<evidence type="ECO:0000256" key="4">
    <source>
        <dbReference type="ARBA" id="ARBA00022695"/>
    </source>
</evidence>
<keyword evidence="3 13" id="KW-0808">Transferase</keyword>
<evidence type="ECO:0000256" key="11">
    <source>
        <dbReference type="ARBA" id="ARBA00049244"/>
    </source>
</evidence>
<dbReference type="NCBIfam" id="TIGR01128">
    <property type="entry name" value="holA"/>
    <property type="match status" value="1"/>
</dbReference>
<dbReference type="NCBIfam" id="NF004046">
    <property type="entry name" value="PRK05563.1"/>
    <property type="match status" value="1"/>
</dbReference>
<dbReference type="SUPFAM" id="SSF48019">
    <property type="entry name" value="post-AAA+ oligomerization domain-like"/>
    <property type="match status" value="1"/>
</dbReference>
<evidence type="ECO:0000256" key="2">
    <source>
        <dbReference type="ARBA" id="ARBA00012417"/>
    </source>
</evidence>
<comment type="catalytic activity">
    <reaction evidence="11">
        <text>DNA(n) + a 2'-deoxyribonucleoside 5'-triphosphate = DNA(n+1) + diphosphate</text>
        <dbReference type="Rhea" id="RHEA:22508"/>
        <dbReference type="Rhea" id="RHEA-COMP:17339"/>
        <dbReference type="Rhea" id="RHEA-COMP:17340"/>
        <dbReference type="ChEBI" id="CHEBI:33019"/>
        <dbReference type="ChEBI" id="CHEBI:61560"/>
        <dbReference type="ChEBI" id="CHEBI:173112"/>
        <dbReference type="EC" id="2.7.7.7"/>
    </reaction>
</comment>
<gene>
    <name evidence="13" type="primary">dnaX</name>
    <name evidence="13" type="ORF">LJD61_19695</name>
</gene>
<name>A0ABT1NKF3_9FIRM</name>
<dbReference type="InterPro" id="IPR003593">
    <property type="entry name" value="AAA+_ATPase"/>
</dbReference>
<dbReference type="InterPro" id="IPR048448">
    <property type="entry name" value="DnaX-like_C"/>
</dbReference>
<keyword evidence="14" id="KW-1185">Reference proteome</keyword>
<evidence type="ECO:0000256" key="3">
    <source>
        <dbReference type="ARBA" id="ARBA00022679"/>
    </source>
</evidence>
<sequence length="540" mass="61617">MYTALYRKWRPKKFEDVCGQEQITTILKNQIKANQLSHAYLFCGTRGTGKTSTAKLLAKAVNCFNLIDGNPCDSCESCTSINQGNSMDVFEIDAASNRRIEDVRDLREAVKFAPALGKYKVYIIDEVHMLTNEAFNALLKTLEEPPAYVKFILATTEPHKLPATILSRCQRFDFKRLVQDNIVNRLEYICKEENIKADDDALRLIARNSDGAMRDAVSIMDQCAVFGKMNITHDDVLKVLGIVNDEYLFKMSEAILEENSSKAMLLIQEISREGKDMNQFARDLLNHYRNLLMAKLVEQAEDVIDLSKETISMLRDQSSRYGRDNIIRCINILSELTSEIKWSPQPKTILEVSIIKMCKLQKDISSDGLLARIEKLEEALARGEISITAIPEDKKAKKEEKKEVKKVPEKIKKADLKPLSPEIMEKWDGFIQEIKNRKKMKLRTYLALCKPAIVDGEKIMLCFTRQDSFSKEAVERMDTKKEIEEIACEYFSKSIKIKAIFEDEAGKIEDEGKDDAGEDDVVKKAIELFGEDLVEVVEEE</sequence>
<dbReference type="InterPro" id="IPR045085">
    <property type="entry name" value="HLD_clamp_pol_III_gamma_tau"/>
</dbReference>
<comment type="caution">
    <text evidence="13">The sequence shown here is derived from an EMBL/GenBank/DDBJ whole genome shotgun (WGS) entry which is preliminary data.</text>
</comment>
<dbReference type="InterPro" id="IPR005790">
    <property type="entry name" value="DNA_polIII_delta"/>
</dbReference>
<dbReference type="Gene3D" id="1.20.272.10">
    <property type="match status" value="1"/>
</dbReference>
<dbReference type="InterPro" id="IPR012763">
    <property type="entry name" value="DNA_pol_III_sug/sutau_N"/>
</dbReference>
<dbReference type="GO" id="GO:0003887">
    <property type="term" value="F:DNA-directed DNA polymerase activity"/>
    <property type="evidence" value="ECO:0007669"/>
    <property type="project" value="UniProtKB-EC"/>
</dbReference>
<dbReference type="InterPro" id="IPR001270">
    <property type="entry name" value="ClpA/B"/>
</dbReference>
<dbReference type="SMART" id="SM00382">
    <property type="entry name" value="AAA"/>
    <property type="match status" value="1"/>
</dbReference>
<dbReference type="EC" id="2.7.7.7" evidence="2"/>
<dbReference type="Proteomes" id="UP001651880">
    <property type="component" value="Unassembled WGS sequence"/>
</dbReference>
<evidence type="ECO:0000256" key="7">
    <source>
        <dbReference type="ARBA" id="ARBA00022741"/>
    </source>
</evidence>
<dbReference type="Gene3D" id="3.40.50.300">
    <property type="entry name" value="P-loop containing nucleotide triphosphate hydrolases"/>
    <property type="match status" value="1"/>
</dbReference>
<keyword evidence="8" id="KW-0862">Zinc</keyword>